<dbReference type="SUPFAM" id="SSF141371">
    <property type="entry name" value="PilZ domain-like"/>
    <property type="match status" value="1"/>
</dbReference>
<dbReference type="RefSeq" id="WP_186854334.1">
    <property type="nucleotide sequence ID" value="NZ_JACOPG010000003.1"/>
</dbReference>
<evidence type="ECO:0000259" key="5">
    <source>
        <dbReference type="PROSITE" id="PS50111"/>
    </source>
</evidence>
<dbReference type="PRINTS" id="PR00260">
    <property type="entry name" value="CHEMTRNSDUCR"/>
</dbReference>
<dbReference type="InterPro" id="IPR004090">
    <property type="entry name" value="Chemotax_Me-accpt_rcpt"/>
</dbReference>
<keyword evidence="4" id="KW-1133">Transmembrane helix</keyword>
<keyword evidence="4" id="KW-0812">Transmembrane</keyword>
<dbReference type="Proteomes" id="UP000643810">
    <property type="component" value="Unassembled WGS sequence"/>
</dbReference>
<dbReference type="PANTHER" id="PTHR32089">
    <property type="entry name" value="METHYL-ACCEPTING CHEMOTAXIS PROTEIN MCPB"/>
    <property type="match status" value="1"/>
</dbReference>
<protein>
    <submittedName>
        <fullName evidence="6">Methyl-accepting chemotaxis protein</fullName>
    </submittedName>
</protein>
<evidence type="ECO:0000256" key="3">
    <source>
        <dbReference type="PROSITE-ProRule" id="PRU00284"/>
    </source>
</evidence>
<dbReference type="Gene3D" id="2.40.10.220">
    <property type="entry name" value="predicted glycosyltransferase like domains"/>
    <property type="match status" value="1"/>
</dbReference>
<evidence type="ECO:0000313" key="7">
    <source>
        <dbReference type="Proteomes" id="UP000643810"/>
    </source>
</evidence>
<sequence>MEYDENLFKAKANRRARNIWLVFSLLLTANYGADVANGLNTPIYYLMFLLLCWVPFLSGQILMKVKGADTDLYRYDLAIGYGIFYLFVICTTESPIAFTYALPVTSLLVLYKDKKFMKYCGIINTGMVIFSCAYHYLHGFNSAADTKNYQLQIACIILCYICYVRSIQHLNESDGAMTDSIKSDLHRVVTTVDKVKSASNSILDGVTVVRELASENKHGADVVMLGMNELTGNNTQLQDRTTSSMDMTTDINAQVQHVAAMIEEMVELTRESGVHAQSSSSDLDSLIETTQVMSNLSNEVDHILHDFKSEFEMVKEETGTIDNISSQTNLLALNASIEAARAGEAGKGFAVVAEEIRKLSSETSASSGQIQNALVRLEETSAKMMTSMEKTLELIQQTMEKVTQTGENVKKINEDSSQLGDHIQDIDSAMREVETSNSQLVENMEQVSDIMSHMTNCINDSDETSKRMLSKYEESANNINSIESVIESLMCELGFGGFMGIADVEAGMKVLFTLEGETEPHHGELVEQTQDGLLIKTSEILSLHRVTGCEVQVVVGNVLYCWNKASLDPNTDHNRNYSIRITGRPRINNRRKYPRIDASNTCTITMADSGKTYSGKLDNISANGFAFLSSDPVFTDAKGQSLTITINDFALASHNVLDGRIIRCSDHDGTYIVGCQMPDDNVYIMEYIESRLRDGATSFQ</sequence>
<feature type="transmembrane region" description="Helical" evidence="4">
    <location>
        <begin position="149"/>
        <end position="167"/>
    </location>
</feature>
<dbReference type="InterPro" id="IPR009875">
    <property type="entry name" value="PilZ_domain"/>
</dbReference>
<feature type="transmembrane region" description="Helical" evidence="4">
    <location>
        <begin position="116"/>
        <end position="137"/>
    </location>
</feature>
<keyword evidence="7" id="KW-1185">Reference proteome</keyword>
<dbReference type="EMBL" id="JACOPG010000003">
    <property type="protein sequence ID" value="MBC5686510.1"/>
    <property type="molecule type" value="Genomic_DNA"/>
</dbReference>
<feature type="transmembrane region" description="Helical" evidence="4">
    <location>
        <begin position="42"/>
        <end position="63"/>
    </location>
</feature>
<dbReference type="Gene3D" id="1.10.287.950">
    <property type="entry name" value="Methyl-accepting chemotaxis protein"/>
    <property type="match status" value="1"/>
</dbReference>
<organism evidence="6 7">
    <name type="scientific">Roseburia lenta</name>
    <dbReference type="NCBI Taxonomy" id="2763061"/>
    <lineage>
        <taxon>Bacteria</taxon>
        <taxon>Bacillati</taxon>
        <taxon>Bacillota</taxon>
        <taxon>Clostridia</taxon>
        <taxon>Lachnospirales</taxon>
        <taxon>Lachnospiraceae</taxon>
        <taxon>Roseburia</taxon>
    </lineage>
</organism>
<accession>A0ABR7GGC8</accession>
<dbReference type="PANTHER" id="PTHR32089:SF41">
    <property type="entry name" value="METHYL-ACCEPTING CHEMOTAXIS PROTEIN"/>
    <property type="match status" value="1"/>
</dbReference>
<dbReference type="SUPFAM" id="SSF58104">
    <property type="entry name" value="Methyl-accepting chemotaxis protein (MCP) signaling domain"/>
    <property type="match status" value="1"/>
</dbReference>
<evidence type="ECO:0000313" key="6">
    <source>
        <dbReference type="EMBL" id="MBC5686510.1"/>
    </source>
</evidence>
<dbReference type="InterPro" id="IPR004089">
    <property type="entry name" value="MCPsignal_dom"/>
</dbReference>
<dbReference type="Pfam" id="PF00015">
    <property type="entry name" value="MCPsignal"/>
    <property type="match status" value="1"/>
</dbReference>
<evidence type="ECO:0000256" key="1">
    <source>
        <dbReference type="ARBA" id="ARBA00023224"/>
    </source>
</evidence>
<keyword evidence="1 3" id="KW-0807">Transducer</keyword>
<keyword evidence="4" id="KW-0472">Membrane</keyword>
<dbReference type="PROSITE" id="PS50111">
    <property type="entry name" value="CHEMOTAXIS_TRANSDUC_2"/>
    <property type="match status" value="1"/>
</dbReference>
<feature type="transmembrane region" description="Helical" evidence="4">
    <location>
        <begin position="75"/>
        <end position="96"/>
    </location>
</feature>
<dbReference type="Pfam" id="PF07238">
    <property type="entry name" value="PilZ"/>
    <property type="match status" value="1"/>
</dbReference>
<name>A0ABR7GGC8_9FIRM</name>
<reference evidence="6 7" key="1">
    <citation type="submission" date="2020-08" db="EMBL/GenBank/DDBJ databases">
        <title>Genome public.</title>
        <authorList>
            <person name="Liu C."/>
            <person name="Sun Q."/>
        </authorList>
    </citation>
    <scope>NUCLEOTIDE SEQUENCE [LARGE SCALE GENOMIC DNA]</scope>
    <source>
        <strain evidence="6 7">NSJ-9</strain>
    </source>
</reference>
<dbReference type="SMART" id="SM00283">
    <property type="entry name" value="MA"/>
    <property type="match status" value="1"/>
</dbReference>
<comment type="similarity">
    <text evidence="2">Belongs to the methyl-accepting chemotaxis (MCP) protein family.</text>
</comment>
<evidence type="ECO:0000256" key="4">
    <source>
        <dbReference type="SAM" id="Phobius"/>
    </source>
</evidence>
<evidence type="ECO:0000256" key="2">
    <source>
        <dbReference type="ARBA" id="ARBA00029447"/>
    </source>
</evidence>
<gene>
    <name evidence="6" type="ORF">H8R94_07855</name>
</gene>
<feature type="domain" description="Methyl-accepting transducer" evidence="5">
    <location>
        <begin position="212"/>
        <end position="448"/>
    </location>
</feature>
<comment type="caution">
    <text evidence="6">The sequence shown here is derived from an EMBL/GenBank/DDBJ whole genome shotgun (WGS) entry which is preliminary data.</text>
</comment>
<proteinExistence type="inferred from homology"/>